<dbReference type="SMART" id="SM00389">
    <property type="entry name" value="HOX"/>
    <property type="match status" value="1"/>
</dbReference>
<keyword evidence="2 3" id="KW-0238">DNA-binding</keyword>
<dbReference type="EMBL" id="UZAM01011754">
    <property type="protein sequence ID" value="VDP18037.1"/>
    <property type="molecule type" value="Genomic_DNA"/>
</dbReference>
<evidence type="ECO:0000259" key="5">
    <source>
        <dbReference type="PROSITE" id="PS50071"/>
    </source>
</evidence>
<dbReference type="GO" id="GO:0005634">
    <property type="term" value="C:nucleus"/>
    <property type="evidence" value="ECO:0007669"/>
    <property type="project" value="UniProtKB-SubCell"/>
</dbReference>
<dbReference type="SUPFAM" id="SSF46689">
    <property type="entry name" value="Homeodomain-like"/>
    <property type="match status" value="1"/>
</dbReference>
<feature type="DNA-binding region" description="Homeobox" evidence="2">
    <location>
        <begin position="258"/>
        <end position="305"/>
    </location>
</feature>
<comment type="subcellular location">
    <subcellularLocation>
        <location evidence="1 2 3">Nucleus</location>
    </subcellularLocation>
</comment>
<dbReference type="CDD" id="cd00086">
    <property type="entry name" value="homeodomain"/>
    <property type="match status" value="1"/>
</dbReference>
<evidence type="ECO:0000256" key="3">
    <source>
        <dbReference type="RuleBase" id="RU000682"/>
    </source>
</evidence>
<dbReference type="Pfam" id="PF00046">
    <property type="entry name" value="Homeodomain"/>
    <property type="match status" value="1"/>
</dbReference>
<dbReference type="PANTHER" id="PTHR24329">
    <property type="entry name" value="HOMEOBOX PROTEIN ARISTALESS"/>
    <property type="match status" value="1"/>
</dbReference>
<accession>A0A183IY82</accession>
<reference evidence="8" key="1">
    <citation type="submission" date="2016-06" db="UniProtKB">
        <authorList>
            <consortium name="WormBaseParasite"/>
        </authorList>
    </citation>
    <scope>IDENTIFICATION</scope>
</reference>
<evidence type="ECO:0000256" key="4">
    <source>
        <dbReference type="SAM" id="MobiDB-lite"/>
    </source>
</evidence>
<feature type="domain" description="Homeobox" evidence="5">
    <location>
        <begin position="256"/>
        <end position="304"/>
    </location>
</feature>
<evidence type="ECO:0000313" key="7">
    <source>
        <dbReference type="Proteomes" id="UP000270296"/>
    </source>
</evidence>
<dbReference type="InterPro" id="IPR001356">
    <property type="entry name" value="HD"/>
</dbReference>
<dbReference type="Gene3D" id="1.10.10.60">
    <property type="entry name" value="Homeodomain-like"/>
    <property type="match status" value="1"/>
</dbReference>
<sequence>MFDASPTSKVTAQKGLRSLDDGRPVDSRPPHWFSHRLRAVVIAAALSLCRQLQTSVQWLSVRFWQQSALMDYYANYFMYDNVASNLPPPPPALASNFEPLLHASIHQMPSGAAPNLNAVGHHRSCGDGSCTTQRTPSMVTSGYQTYLSFVSPVSTVCSTGCTYGTATSSSNGSLNGLGSQFSTCSYRTPDALQSFFNPANLSYKFYPTPRSLTTTGFAESTAGASFQTLPVANDYLNNTSGNFSNYIASITGGERRKQRRIRTTFTSSQLRELERVFQETHYPDIYTREEIALKIDLTEARVQVSVRLSSSNLPCIVRLLRKLR</sequence>
<feature type="region of interest" description="Disordered" evidence="4">
    <location>
        <begin position="1"/>
        <end position="23"/>
    </location>
</feature>
<evidence type="ECO:0000313" key="6">
    <source>
        <dbReference type="EMBL" id="VDP18037.1"/>
    </source>
</evidence>
<dbReference type="PANTHER" id="PTHR24329:SF340">
    <property type="entry name" value="ARISTALESS RELATED HOMEOBOX"/>
    <property type="match status" value="1"/>
</dbReference>
<evidence type="ECO:0000256" key="2">
    <source>
        <dbReference type="PROSITE-ProRule" id="PRU00108"/>
    </source>
</evidence>
<dbReference type="GO" id="GO:0000981">
    <property type="term" value="F:DNA-binding transcription factor activity, RNA polymerase II-specific"/>
    <property type="evidence" value="ECO:0007669"/>
    <property type="project" value="TreeGrafter"/>
</dbReference>
<evidence type="ECO:0000313" key="8">
    <source>
        <dbReference type="WBParaSite" id="SBAD_0000889101-mRNA-1"/>
    </source>
</evidence>
<dbReference type="PROSITE" id="PS50071">
    <property type="entry name" value="HOMEOBOX_2"/>
    <property type="match status" value="1"/>
</dbReference>
<dbReference type="Proteomes" id="UP000270296">
    <property type="component" value="Unassembled WGS sequence"/>
</dbReference>
<organism evidence="8">
    <name type="scientific">Soboliphyme baturini</name>
    <dbReference type="NCBI Taxonomy" id="241478"/>
    <lineage>
        <taxon>Eukaryota</taxon>
        <taxon>Metazoa</taxon>
        <taxon>Ecdysozoa</taxon>
        <taxon>Nematoda</taxon>
        <taxon>Enoplea</taxon>
        <taxon>Dorylaimia</taxon>
        <taxon>Dioctophymatida</taxon>
        <taxon>Dioctophymatoidea</taxon>
        <taxon>Soboliphymatidae</taxon>
        <taxon>Soboliphyme</taxon>
    </lineage>
</organism>
<dbReference type="OrthoDB" id="6159439at2759"/>
<dbReference type="FunFam" id="1.10.10.60:FF:000710">
    <property type="entry name" value="Paired box 7a"/>
    <property type="match status" value="1"/>
</dbReference>
<dbReference type="AlphaFoldDB" id="A0A183IY82"/>
<proteinExistence type="predicted"/>
<feature type="compositionally biased region" description="Polar residues" evidence="4">
    <location>
        <begin position="1"/>
        <end position="11"/>
    </location>
</feature>
<reference evidence="6 7" key="2">
    <citation type="submission" date="2018-11" db="EMBL/GenBank/DDBJ databases">
        <authorList>
            <consortium name="Pathogen Informatics"/>
        </authorList>
    </citation>
    <scope>NUCLEOTIDE SEQUENCE [LARGE SCALE GENOMIC DNA]</scope>
</reference>
<evidence type="ECO:0000256" key="1">
    <source>
        <dbReference type="ARBA" id="ARBA00004123"/>
    </source>
</evidence>
<dbReference type="InterPro" id="IPR009057">
    <property type="entry name" value="Homeodomain-like_sf"/>
</dbReference>
<dbReference type="GO" id="GO:0000977">
    <property type="term" value="F:RNA polymerase II transcription regulatory region sequence-specific DNA binding"/>
    <property type="evidence" value="ECO:0007669"/>
    <property type="project" value="TreeGrafter"/>
</dbReference>
<name>A0A183IY82_9BILA</name>
<protein>
    <submittedName>
        <fullName evidence="8">Homeobox domain-containing protein</fullName>
    </submittedName>
</protein>
<dbReference type="WBParaSite" id="SBAD_0000889101-mRNA-1">
    <property type="protein sequence ID" value="SBAD_0000889101-mRNA-1"/>
    <property type="gene ID" value="SBAD_0000889101"/>
</dbReference>
<keyword evidence="2 3" id="KW-0539">Nucleus</keyword>
<gene>
    <name evidence="6" type="ORF">SBAD_LOCUS8580</name>
</gene>
<keyword evidence="7" id="KW-1185">Reference proteome</keyword>
<dbReference type="InterPro" id="IPR050649">
    <property type="entry name" value="Paired_Homeobox_TFs"/>
</dbReference>
<keyword evidence="2 3" id="KW-0371">Homeobox</keyword>